<dbReference type="InParanoid" id="A0A369JUV0"/>
<evidence type="ECO:0000313" key="2">
    <source>
        <dbReference type="Proteomes" id="UP000076154"/>
    </source>
</evidence>
<sequence>MAELGHDQLSRFPPTSTPFVCKPLVRNTIATKDDSKRYTKTGEQVERRKPPGLGIKRSDHLWDRLVSYADRTNDHVYRHTYDRPEGPRAIPDPSRAAFRDAIRELDGLKYYLEGRTPAPVSSTVSVTDEAKAQIIEVLNTTIKTRYQNQANDVTPPPVHPPMVLPPPGPQPPLNLFKTTADTQIAPDRGTDHVQYPIWLRSCPAYHEFYDRDNAGFPDFLLCRSPLHSGKAAVCEIKPYWVYRTGNILDTYFIDPVGNGTIPAGLAAQGYLDSWVWEVDSSAHMIIRQVYGEMLGMGTKLAFVSNTDICIAMMLVPRAGGEDLVLSLPKRWTDPTLITALTGLTFAAIDQPCWTWPGQSVVDVLCPENERVSLRTALPAQTVDMMTALLGQAGLLPVQQIPEEGEHA</sequence>
<protein>
    <submittedName>
        <fullName evidence="1">Uncharacterized protein</fullName>
    </submittedName>
</protein>
<dbReference type="AlphaFoldDB" id="A0A369JUV0"/>
<dbReference type="OrthoDB" id="2998109at2759"/>
<proteinExistence type="predicted"/>
<name>A0A369JUV0_HYPMA</name>
<comment type="caution">
    <text evidence="1">The sequence shown here is derived from an EMBL/GenBank/DDBJ whole genome shotgun (WGS) entry which is preliminary data.</text>
</comment>
<keyword evidence="2" id="KW-1185">Reference proteome</keyword>
<gene>
    <name evidence="1" type="ORF">Hypma_006388</name>
</gene>
<organism evidence="1 2">
    <name type="scientific">Hypsizygus marmoreus</name>
    <name type="common">White beech mushroom</name>
    <name type="synonym">Agaricus marmoreus</name>
    <dbReference type="NCBI Taxonomy" id="39966"/>
    <lineage>
        <taxon>Eukaryota</taxon>
        <taxon>Fungi</taxon>
        <taxon>Dikarya</taxon>
        <taxon>Basidiomycota</taxon>
        <taxon>Agaricomycotina</taxon>
        <taxon>Agaricomycetes</taxon>
        <taxon>Agaricomycetidae</taxon>
        <taxon>Agaricales</taxon>
        <taxon>Tricholomatineae</taxon>
        <taxon>Lyophyllaceae</taxon>
        <taxon>Hypsizygus</taxon>
    </lineage>
</organism>
<dbReference type="Proteomes" id="UP000076154">
    <property type="component" value="Unassembled WGS sequence"/>
</dbReference>
<accession>A0A369JUV0</accession>
<evidence type="ECO:0000313" key="1">
    <source>
        <dbReference type="EMBL" id="RDB25558.1"/>
    </source>
</evidence>
<dbReference type="EMBL" id="LUEZ02000040">
    <property type="protein sequence ID" value="RDB25558.1"/>
    <property type="molecule type" value="Genomic_DNA"/>
</dbReference>
<reference evidence="1" key="1">
    <citation type="submission" date="2018-04" db="EMBL/GenBank/DDBJ databases">
        <title>Whole genome sequencing of Hypsizygus marmoreus.</title>
        <authorList>
            <person name="Choi I.-G."/>
            <person name="Min B."/>
            <person name="Kim J.-G."/>
            <person name="Kim S."/>
            <person name="Oh Y.-L."/>
            <person name="Kong W.-S."/>
            <person name="Park H."/>
            <person name="Jeong J."/>
            <person name="Song E.-S."/>
        </authorList>
    </citation>
    <scope>NUCLEOTIDE SEQUENCE [LARGE SCALE GENOMIC DNA]</scope>
    <source>
        <strain evidence="1">51987-8</strain>
    </source>
</reference>